<dbReference type="PANTHER" id="PTHR43425">
    <property type="entry name" value="OXYGEN-INSENSITIVE NADPH NITROREDUCTASE"/>
    <property type="match status" value="1"/>
</dbReference>
<organism evidence="7 8">
    <name type="scientific">Halopseudomonas litoralis</name>
    <dbReference type="NCBI Taxonomy" id="797277"/>
    <lineage>
        <taxon>Bacteria</taxon>
        <taxon>Pseudomonadati</taxon>
        <taxon>Pseudomonadota</taxon>
        <taxon>Gammaproteobacteria</taxon>
        <taxon>Pseudomonadales</taxon>
        <taxon>Pseudomonadaceae</taxon>
        <taxon>Halopseudomonas</taxon>
    </lineage>
</organism>
<accession>A0A1H1QEY3</accession>
<keyword evidence="3 5" id="KW-0288">FMN</keyword>
<dbReference type="STRING" id="797277.SAMN05216198_1463"/>
<dbReference type="SUPFAM" id="SSF55469">
    <property type="entry name" value="FMN-dependent nitroreductase-like"/>
    <property type="match status" value="1"/>
</dbReference>
<dbReference type="InterPro" id="IPR000415">
    <property type="entry name" value="Nitroreductase-like"/>
</dbReference>
<keyword evidence="5" id="KW-0521">NADP</keyword>
<dbReference type="OrthoDB" id="3181400at2"/>
<keyword evidence="2 5" id="KW-0285">Flavoprotein</keyword>
<feature type="domain" description="Nitroreductase" evidence="6">
    <location>
        <begin position="37"/>
        <end position="195"/>
    </location>
</feature>
<dbReference type="Proteomes" id="UP000243426">
    <property type="component" value="Chromosome I"/>
</dbReference>
<evidence type="ECO:0000256" key="3">
    <source>
        <dbReference type="ARBA" id="ARBA00022643"/>
    </source>
</evidence>
<gene>
    <name evidence="7" type="ORF">SAMN05216198_1463</name>
</gene>
<sequence length="282" mass="31288">MTGLTNAQIDLLRQRYGNQVKPEKVIMTPVVEAMLRHKSVRTFLPDALPEGAIETMVAAAQSASTSSALNQWSLVAVTDVALKKEIHDTVAREVKVDRLPWILEAPALLLWVADTSRSAAITRDQGGDPFVLNYLDSFLMASVDATLAAQNASLAAESIGLGIVYLGVMRNIAKELASIINLPEHAFVTFGMALGRPDPSRTSAIRPRPAQPVVLHYNRYNQEDYRDYVEGYEQASQDFRIQQKMSPKTWKGALHNSMTSMEYLGGRKELREMVVEKGFKLL</sequence>
<name>A0A1H1QEY3_9GAMM</name>
<dbReference type="PANTHER" id="PTHR43425:SF2">
    <property type="entry name" value="OXYGEN-INSENSITIVE NADPH NITROREDUCTASE"/>
    <property type="match status" value="1"/>
</dbReference>
<evidence type="ECO:0000256" key="2">
    <source>
        <dbReference type="ARBA" id="ARBA00022630"/>
    </source>
</evidence>
<evidence type="ECO:0000256" key="5">
    <source>
        <dbReference type="PIRNR" id="PIRNR005426"/>
    </source>
</evidence>
<evidence type="ECO:0000313" key="8">
    <source>
        <dbReference type="Proteomes" id="UP000243426"/>
    </source>
</evidence>
<dbReference type="RefSeq" id="WP_090272706.1">
    <property type="nucleotide sequence ID" value="NZ_LT629748.1"/>
</dbReference>
<evidence type="ECO:0000259" key="6">
    <source>
        <dbReference type="Pfam" id="PF00881"/>
    </source>
</evidence>
<keyword evidence="4 5" id="KW-0560">Oxidoreductase</keyword>
<dbReference type="InterPro" id="IPR016446">
    <property type="entry name" value="Flavin_OxRdtase_Frp"/>
</dbReference>
<dbReference type="Pfam" id="PF00881">
    <property type="entry name" value="Nitroreductase"/>
    <property type="match status" value="1"/>
</dbReference>
<dbReference type="EMBL" id="LT629748">
    <property type="protein sequence ID" value="SDS21934.1"/>
    <property type="molecule type" value="Genomic_DNA"/>
</dbReference>
<dbReference type="InterPro" id="IPR029479">
    <property type="entry name" value="Nitroreductase"/>
</dbReference>
<keyword evidence="8" id="KW-1185">Reference proteome</keyword>
<evidence type="ECO:0000313" key="7">
    <source>
        <dbReference type="EMBL" id="SDS21934.1"/>
    </source>
</evidence>
<reference evidence="8" key="1">
    <citation type="submission" date="2016-10" db="EMBL/GenBank/DDBJ databases">
        <authorList>
            <person name="Varghese N."/>
            <person name="Submissions S."/>
        </authorList>
    </citation>
    <scope>NUCLEOTIDE SEQUENCE [LARGE SCALE GENOMIC DNA]</scope>
    <source>
        <strain evidence="8">2SM5</strain>
    </source>
</reference>
<evidence type="ECO:0000256" key="4">
    <source>
        <dbReference type="ARBA" id="ARBA00023002"/>
    </source>
</evidence>
<proteinExistence type="inferred from homology"/>
<dbReference type="AlphaFoldDB" id="A0A1H1QEY3"/>
<protein>
    <submittedName>
        <fullName evidence="7">Nitroreductase</fullName>
    </submittedName>
</protein>
<dbReference type="GO" id="GO:0016491">
    <property type="term" value="F:oxidoreductase activity"/>
    <property type="evidence" value="ECO:0007669"/>
    <property type="project" value="UniProtKB-UniRule"/>
</dbReference>
<evidence type="ECO:0000256" key="1">
    <source>
        <dbReference type="ARBA" id="ARBA00008366"/>
    </source>
</evidence>
<dbReference type="Gene3D" id="3.40.109.10">
    <property type="entry name" value="NADH Oxidase"/>
    <property type="match status" value="1"/>
</dbReference>
<dbReference type="PIRSF" id="PIRSF005426">
    <property type="entry name" value="Frp"/>
    <property type="match status" value="1"/>
</dbReference>
<comment type="similarity">
    <text evidence="1 5">Belongs to the flavin oxidoreductase frp family.</text>
</comment>